<reference evidence="1" key="1">
    <citation type="submission" date="2021-02" db="EMBL/GenBank/DDBJ databases">
        <title>Thiocyanate and organic carbon inputs drive convergent selection for specific autotrophic Afipia and Thiobacillus strains within complex microbiomes.</title>
        <authorList>
            <person name="Huddy R.J."/>
            <person name="Sachdeva R."/>
            <person name="Kadzinga F."/>
            <person name="Kantor R.S."/>
            <person name="Harrison S.T.L."/>
            <person name="Banfield J.F."/>
        </authorList>
    </citation>
    <scope>NUCLEOTIDE SEQUENCE</scope>
    <source>
        <strain evidence="1">SCN18_10_11_15_R4_P_38_20</strain>
    </source>
</reference>
<dbReference type="EMBL" id="JAFKGL010000029">
    <property type="protein sequence ID" value="MBN9413601.1"/>
    <property type="molecule type" value="Genomic_DNA"/>
</dbReference>
<comment type="caution">
    <text evidence="1">The sequence shown here is derived from an EMBL/GenBank/DDBJ whole genome shotgun (WGS) entry which is preliminary data.</text>
</comment>
<evidence type="ECO:0000313" key="1">
    <source>
        <dbReference type="EMBL" id="MBN9413601.1"/>
    </source>
</evidence>
<dbReference type="AlphaFoldDB" id="A0A8J7TVD3"/>
<accession>A0A8J7TVD3</accession>
<protein>
    <submittedName>
        <fullName evidence="1">Uncharacterized protein</fullName>
    </submittedName>
</protein>
<name>A0A8J7TVD3_9PROT</name>
<dbReference type="Gene3D" id="3.40.630.30">
    <property type="match status" value="1"/>
</dbReference>
<organism evidence="1 2">
    <name type="scientific">Candidatus Paracaedimonas acanthamoebae</name>
    <dbReference type="NCBI Taxonomy" id="244581"/>
    <lineage>
        <taxon>Bacteria</taxon>
        <taxon>Pseudomonadati</taxon>
        <taxon>Pseudomonadota</taxon>
        <taxon>Alphaproteobacteria</taxon>
        <taxon>Holosporales</taxon>
        <taxon>Caedimonadaceae</taxon>
        <taxon>Candidatus Paracaedimonas</taxon>
    </lineage>
</organism>
<proteinExistence type="predicted"/>
<gene>
    <name evidence="1" type="ORF">J0H12_06745</name>
</gene>
<dbReference type="Proteomes" id="UP000664414">
    <property type="component" value="Unassembled WGS sequence"/>
</dbReference>
<evidence type="ECO:0000313" key="2">
    <source>
        <dbReference type="Proteomes" id="UP000664414"/>
    </source>
</evidence>
<sequence length="374" mass="43531">MYNLAKYVLLTYILTCCNSTYCTDDSSYIAADSFSTERLTFHRIRSAQQDIESYEAIYKDSGFRNTWFMDVPTLPDNLYTSSDHGSIQEYDIKRLQEKDQHGFYNLPISFADYNVHDSRTQELVGRFILRNERVVNGRIEKGIYILKRFRKNGFSVEALSGILREIIQPAIGKPFATGYCQDLNYPNIFEIKRHDNFQGVFSKISPWYNYPSLASSHKADCVLRWENFTPVTYYPSGDEAHMDQYDMKYFKATIQVFFQISESLHARTPTIPPRHYFPKDLFAILTPPNNKLIRNRIVENLHNLLITDEIYTIASTIETLISLGETPDRLRNELFSEKAKHLLSISGDWRSPLYKHKSLLESLSTDEEHDDSNP</sequence>